<comment type="caution">
    <text evidence="1">The sequence shown here is derived from an EMBL/GenBank/DDBJ whole genome shotgun (WGS) entry which is preliminary data.</text>
</comment>
<protein>
    <recommendedName>
        <fullName evidence="3">DUF218 domain-containing protein</fullName>
    </recommendedName>
</protein>
<evidence type="ECO:0000313" key="1">
    <source>
        <dbReference type="EMBL" id="RGP79324.1"/>
    </source>
</evidence>
<accession>A0A395T3L0</accession>
<dbReference type="OrthoDB" id="15981at2759"/>
<name>A0A395T3L0_9HYPO</name>
<keyword evidence="2" id="KW-1185">Reference proteome</keyword>
<dbReference type="Gene3D" id="1.10.3620.10">
    <property type="entry name" value="YdcF like domain"/>
    <property type="match status" value="1"/>
</dbReference>
<dbReference type="STRING" id="694270.A0A395T3L0"/>
<dbReference type="InterPro" id="IPR014729">
    <property type="entry name" value="Rossmann-like_a/b/a_fold"/>
</dbReference>
<reference evidence="1 2" key="1">
    <citation type="journal article" date="2018" name="PLoS Pathog.">
        <title>Evolution of structural diversity of trichothecenes, a family of toxins produced by plant pathogenic and entomopathogenic fungi.</title>
        <authorList>
            <person name="Proctor R.H."/>
            <person name="McCormick S.P."/>
            <person name="Kim H.S."/>
            <person name="Cardoza R.E."/>
            <person name="Stanley A.M."/>
            <person name="Lindo L."/>
            <person name="Kelly A."/>
            <person name="Brown D.W."/>
            <person name="Lee T."/>
            <person name="Vaughan M.M."/>
            <person name="Alexander N.J."/>
            <person name="Busman M."/>
            <person name="Gutierrez S."/>
        </authorList>
    </citation>
    <scope>NUCLEOTIDE SEQUENCE [LARGE SCALE GENOMIC DNA]</scope>
    <source>
        <strain evidence="1 2">NRRL 20695</strain>
    </source>
</reference>
<dbReference type="Gene3D" id="3.40.50.620">
    <property type="entry name" value="HUPs"/>
    <property type="match status" value="1"/>
</dbReference>
<dbReference type="Proteomes" id="UP000266234">
    <property type="component" value="Unassembled WGS sequence"/>
</dbReference>
<proteinExistence type="predicted"/>
<evidence type="ECO:0008006" key="3">
    <source>
        <dbReference type="Google" id="ProtNLM"/>
    </source>
</evidence>
<gene>
    <name evidence="1" type="ORF">FLONG3_2553</name>
</gene>
<sequence>MPSAISEESKGLFTSANIVSRFLAFEQIYSPKELGKYVQTLQKQDSNGTDSRTTDVIVLCASAILAIPEAVFTWAVQQQTSFETGKGNIVLVLCGGIGPCTPFVYDAIKASKKYAPIFKDIEGKPEGQVLKTMAERCYKLKINDNSGKLKYDGGFTILVSDRSTDCGADASEVRNVLDDHGISPRSVTVVQDPAMSSRTVSSFESVYNDQRASISSWPPTRSDLDNHQEEPQDCNNSMIYKELWSMDRLLDRVMGDTAHTQHVSGKRMVNGRRVPDEVENAWSTIMEKNSLRVSC</sequence>
<dbReference type="AlphaFoldDB" id="A0A395T3L0"/>
<evidence type="ECO:0000313" key="2">
    <source>
        <dbReference type="Proteomes" id="UP000266234"/>
    </source>
</evidence>
<organism evidence="1 2">
    <name type="scientific">Fusarium longipes</name>
    <dbReference type="NCBI Taxonomy" id="694270"/>
    <lineage>
        <taxon>Eukaryota</taxon>
        <taxon>Fungi</taxon>
        <taxon>Dikarya</taxon>
        <taxon>Ascomycota</taxon>
        <taxon>Pezizomycotina</taxon>
        <taxon>Sordariomycetes</taxon>
        <taxon>Hypocreomycetidae</taxon>
        <taxon>Hypocreales</taxon>
        <taxon>Nectriaceae</taxon>
        <taxon>Fusarium</taxon>
    </lineage>
</organism>
<dbReference type="EMBL" id="PXOG01000050">
    <property type="protein sequence ID" value="RGP79324.1"/>
    <property type="molecule type" value="Genomic_DNA"/>
</dbReference>